<feature type="region of interest" description="Disordered" evidence="1">
    <location>
        <begin position="405"/>
        <end position="434"/>
    </location>
</feature>
<dbReference type="EMBL" id="WOCE01000013">
    <property type="protein sequence ID" value="KAE9600777.1"/>
    <property type="molecule type" value="Genomic_DNA"/>
</dbReference>
<evidence type="ECO:0000313" key="2">
    <source>
        <dbReference type="EMBL" id="KAE9600777.1"/>
    </source>
</evidence>
<dbReference type="InterPro" id="IPR038745">
    <property type="entry name" value="AT4G37440-like"/>
</dbReference>
<protein>
    <submittedName>
        <fullName evidence="2">Uncharacterized protein</fullName>
    </submittedName>
</protein>
<dbReference type="OrthoDB" id="21648at2759"/>
<gene>
    <name evidence="2" type="ORF">Lalb_Chr13g0290551</name>
</gene>
<dbReference type="PANTHER" id="PTHR34057:SF10">
    <property type="entry name" value="TRANSPOSASE, PTTA_EN_SPM, PLANT"/>
    <property type="match status" value="1"/>
</dbReference>
<dbReference type="CDD" id="cd11650">
    <property type="entry name" value="AT4G37440_like"/>
    <property type="match status" value="1"/>
</dbReference>
<name>A0A6A4PH25_LUPAL</name>
<feature type="region of interest" description="Disordered" evidence="1">
    <location>
        <begin position="1"/>
        <end position="24"/>
    </location>
</feature>
<evidence type="ECO:0000313" key="3">
    <source>
        <dbReference type="Proteomes" id="UP000447434"/>
    </source>
</evidence>
<evidence type="ECO:0000256" key="1">
    <source>
        <dbReference type="SAM" id="MobiDB-lite"/>
    </source>
</evidence>
<organism evidence="2 3">
    <name type="scientific">Lupinus albus</name>
    <name type="common">White lupine</name>
    <name type="synonym">Lupinus termis</name>
    <dbReference type="NCBI Taxonomy" id="3870"/>
    <lineage>
        <taxon>Eukaryota</taxon>
        <taxon>Viridiplantae</taxon>
        <taxon>Streptophyta</taxon>
        <taxon>Embryophyta</taxon>
        <taxon>Tracheophyta</taxon>
        <taxon>Spermatophyta</taxon>
        <taxon>Magnoliopsida</taxon>
        <taxon>eudicotyledons</taxon>
        <taxon>Gunneridae</taxon>
        <taxon>Pentapetalae</taxon>
        <taxon>rosids</taxon>
        <taxon>fabids</taxon>
        <taxon>Fabales</taxon>
        <taxon>Fabaceae</taxon>
        <taxon>Papilionoideae</taxon>
        <taxon>50 kb inversion clade</taxon>
        <taxon>genistoids sensu lato</taxon>
        <taxon>core genistoids</taxon>
        <taxon>Genisteae</taxon>
        <taxon>Lupinus</taxon>
    </lineage>
</organism>
<comment type="caution">
    <text evidence="2">The sequence shown here is derived from an EMBL/GenBank/DDBJ whole genome shotgun (WGS) entry which is preliminary data.</text>
</comment>
<dbReference type="PANTHER" id="PTHR34057">
    <property type="entry name" value="ELONGATION FACTOR"/>
    <property type="match status" value="1"/>
</dbReference>
<dbReference type="AlphaFoldDB" id="A0A6A4PH25"/>
<proteinExistence type="predicted"/>
<sequence length="434" mass="49019">MGPDLEQKSKSENNHSSAFSGEKVLEPGTNYVSDACNMETSPIKQNPLSSVENDVEVNITGCTNPGKALVMEDSCEDVTECSSSFGDTGSGTENASFGDNEVESRMCADNGSSSLCDDWCGALRRRKKRMMATHWRRFIGPLMWRCKWIELKLVQLRSQELKYVEELAAYNYTKQLDFAHLTLDGFDIKSVPISGRMRRNKVMKRNKRKRVEDECDLASYMSNHNLFSYFEKTDRTTNASLNDFHGVAIEGNHDNIQDFKLSDMWASIDFDTNDKSLDDIIQKIEAVQSQVHELKTRIDKVVEYHTGELPMHGNPSSSRERLSPIIEISDGSDHEEPWEDTKDGVLVQNHAVKEELNDFENVIRSHLVQKTSATFEENKPISQFQVSESDMATVSAAVHNVHSSLKSCSTMKSNVPRNKGKGRKKGSLKRLSQR</sequence>
<accession>A0A6A4PH25</accession>
<dbReference type="Proteomes" id="UP000447434">
    <property type="component" value="Chromosome 13"/>
</dbReference>
<feature type="compositionally biased region" description="Basic and acidic residues" evidence="1">
    <location>
        <begin position="1"/>
        <end position="13"/>
    </location>
</feature>
<keyword evidence="3" id="KW-1185">Reference proteome</keyword>
<feature type="compositionally biased region" description="Polar residues" evidence="1">
    <location>
        <begin position="405"/>
        <end position="416"/>
    </location>
</feature>
<feature type="compositionally biased region" description="Basic residues" evidence="1">
    <location>
        <begin position="418"/>
        <end position="434"/>
    </location>
</feature>
<reference evidence="3" key="1">
    <citation type="journal article" date="2020" name="Nat. Commun.">
        <title>Genome sequence of the cluster root forming white lupin.</title>
        <authorList>
            <person name="Hufnagel B."/>
            <person name="Marques A."/>
            <person name="Soriano A."/>
            <person name="Marques L."/>
            <person name="Divol F."/>
            <person name="Doumas P."/>
            <person name="Sallet E."/>
            <person name="Mancinotti D."/>
            <person name="Carrere S."/>
            <person name="Marande W."/>
            <person name="Arribat S."/>
            <person name="Keller J."/>
            <person name="Huneau C."/>
            <person name="Blein T."/>
            <person name="Aime D."/>
            <person name="Laguerre M."/>
            <person name="Taylor J."/>
            <person name="Schubert V."/>
            <person name="Nelson M."/>
            <person name="Geu-Flores F."/>
            <person name="Crespi M."/>
            <person name="Gallardo-Guerrero K."/>
            <person name="Delaux P.-M."/>
            <person name="Salse J."/>
            <person name="Berges H."/>
            <person name="Guyot R."/>
            <person name="Gouzy J."/>
            <person name="Peret B."/>
        </authorList>
    </citation>
    <scope>NUCLEOTIDE SEQUENCE [LARGE SCALE GENOMIC DNA]</scope>
    <source>
        <strain evidence="3">cv. Amiga</strain>
    </source>
</reference>